<sequence length="55" mass="5962">MSSSKLLKKTALDDDGMAALVCTGLKGAAADPAKWCQEGWNDEHVAAANWLRMKR</sequence>
<evidence type="ECO:0000313" key="2">
    <source>
        <dbReference type="Proteomes" id="UP000053144"/>
    </source>
</evidence>
<dbReference type="Gramene" id="KOM31603">
    <property type="protein sequence ID" value="KOM31603"/>
    <property type="gene ID" value="LR48_Vigan01g115800"/>
</dbReference>
<dbReference type="AlphaFoldDB" id="A0A0L9TLX9"/>
<gene>
    <name evidence="1" type="ORF">LR48_Vigan01g115800</name>
</gene>
<proteinExistence type="predicted"/>
<dbReference type="Proteomes" id="UP000053144">
    <property type="component" value="Chromosome 1"/>
</dbReference>
<protein>
    <submittedName>
        <fullName evidence="1">Uncharacterized protein</fullName>
    </submittedName>
</protein>
<dbReference type="EMBL" id="CM003371">
    <property type="protein sequence ID" value="KOM31603.1"/>
    <property type="molecule type" value="Genomic_DNA"/>
</dbReference>
<reference evidence="2" key="1">
    <citation type="journal article" date="2015" name="Proc. Natl. Acad. Sci. U.S.A.">
        <title>Genome sequencing of adzuki bean (Vigna angularis) provides insight into high starch and low fat accumulation and domestication.</title>
        <authorList>
            <person name="Yang K."/>
            <person name="Tian Z."/>
            <person name="Chen C."/>
            <person name="Luo L."/>
            <person name="Zhao B."/>
            <person name="Wang Z."/>
            <person name="Yu L."/>
            <person name="Li Y."/>
            <person name="Sun Y."/>
            <person name="Li W."/>
            <person name="Chen Y."/>
            <person name="Li Y."/>
            <person name="Zhang Y."/>
            <person name="Ai D."/>
            <person name="Zhao J."/>
            <person name="Shang C."/>
            <person name="Ma Y."/>
            <person name="Wu B."/>
            <person name="Wang M."/>
            <person name="Gao L."/>
            <person name="Sun D."/>
            <person name="Zhang P."/>
            <person name="Guo F."/>
            <person name="Wang W."/>
            <person name="Li Y."/>
            <person name="Wang J."/>
            <person name="Varshney R.K."/>
            <person name="Wang J."/>
            <person name="Ling H.Q."/>
            <person name="Wan P."/>
        </authorList>
    </citation>
    <scope>NUCLEOTIDE SEQUENCE</scope>
    <source>
        <strain evidence="2">cv. Jingnong 6</strain>
    </source>
</reference>
<name>A0A0L9TLX9_PHAAN</name>
<evidence type="ECO:0000313" key="1">
    <source>
        <dbReference type="EMBL" id="KOM31603.1"/>
    </source>
</evidence>
<organism evidence="1 2">
    <name type="scientific">Phaseolus angularis</name>
    <name type="common">Azuki bean</name>
    <name type="synonym">Vigna angularis</name>
    <dbReference type="NCBI Taxonomy" id="3914"/>
    <lineage>
        <taxon>Eukaryota</taxon>
        <taxon>Viridiplantae</taxon>
        <taxon>Streptophyta</taxon>
        <taxon>Embryophyta</taxon>
        <taxon>Tracheophyta</taxon>
        <taxon>Spermatophyta</taxon>
        <taxon>Magnoliopsida</taxon>
        <taxon>eudicotyledons</taxon>
        <taxon>Gunneridae</taxon>
        <taxon>Pentapetalae</taxon>
        <taxon>rosids</taxon>
        <taxon>fabids</taxon>
        <taxon>Fabales</taxon>
        <taxon>Fabaceae</taxon>
        <taxon>Papilionoideae</taxon>
        <taxon>50 kb inversion clade</taxon>
        <taxon>NPAAA clade</taxon>
        <taxon>indigoferoid/millettioid clade</taxon>
        <taxon>Phaseoleae</taxon>
        <taxon>Vigna</taxon>
    </lineage>
</organism>
<accession>A0A0L9TLX9</accession>